<dbReference type="Proteomes" id="UP000433359">
    <property type="component" value="Unassembled WGS sequence"/>
</dbReference>
<reference evidence="1 2" key="1">
    <citation type="submission" date="2019-08" db="EMBL/GenBank/DDBJ databases">
        <title>In-depth cultivation of the pig gut microbiome towards novel bacterial diversity and tailored functional studies.</title>
        <authorList>
            <person name="Wylensek D."/>
            <person name="Hitch T.C.A."/>
            <person name="Clavel T."/>
        </authorList>
    </citation>
    <scope>NUCLEOTIDE SEQUENCE [LARGE SCALE GENOMIC DNA]</scope>
    <source>
        <strain evidence="1 2">BSM-383-APC-4H</strain>
    </source>
</reference>
<comment type="caution">
    <text evidence="1">The sequence shown here is derived from an EMBL/GenBank/DDBJ whole genome shotgun (WGS) entry which is preliminary data.</text>
</comment>
<protein>
    <submittedName>
        <fullName evidence="1">Uncharacterized protein</fullName>
    </submittedName>
</protein>
<gene>
    <name evidence="1" type="ORF">FYJ25_02150</name>
</gene>
<sequence length="86" mass="10341">MLLWLISRQLYPNFINVRTAYASKIWAQLTKNLLTKSSTKRFREYILFYYNLMFCGPKSQNTVRACTIRRLTLRPWCHIKIISHPC</sequence>
<evidence type="ECO:0000313" key="2">
    <source>
        <dbReference type="Proteomes" id="UP000433359"/>
    </source>
</evidence>
<accession>A0A6N7XWI2</accession>
<name>A0A6N7XWI2_9FIRM</name>
<dbReference type="EMBL" id="VULP01000002">
    <property type="protein sequence ID" value="MSU81191.1"/>
    <property type="molecule type" value="Genomic_DNA"/>
</dbReference>
<proteinExistence type="predicted"/>
<dbReference type="AlphaFoldDB" id="A0A6N7XWI2"/>
<evidence type="ECO:0000313" key="1">
    <source>
        <dbReference type="EMBL" id="MSU81191.1"/>
    </source>
</evidence>
<organism evidence="1 2">
    <name type="scientific">Anaerobutyricum soehngenii</name>
    <dbReference type="NCBI Taxonomy" id="105843"/>
    <lineage>
        <taxon>Bacteria</taxon>
        <taxon>Bacillati</taxon>
        <taxon>Bacillota</taxon>
        <taxon>Clostridia</taxon>
        <taxon>Lachnospirales</taxon>
        <taxon>Lachnospiraceae</taxon>
        <taxon>Anaerobutyricum</taxon>
    </lineage>
</organism>